<feature type="non-terminal residue" evidence="2">
    <location>
        <position position="316"/>
    </location>
</feature>
<protein>
    <submittedName>
        <fullName evidence="2">Uncharacterized protein</fullName>
    </submittedName>
</protein>
<evidence type="ECO:0000256" key="1">
    <source>
        <dbReference type="SAM" id="MobiDB-lite"/>
    </source>
</evidence>
<organism evidence="2">
    <name type="scientific">Cuerna arida</name>
    <dbReference type="NCBI Taxonomy" id="1464854"/>
    <lineage>
        <taxon>Eukaryota</taxon>
        <taxon>Metazoa</taxon>
        <taxon>Ecdysozoa</taxon>
        <taxon>Arthropoda</taxon>
        <taxon>Hexapoda</taxon>
        <taxon>Insecta</taxon>
        <taxon>Pterygota</taxon>
        <taxon>Neoptera</taxon>
        <taxon>Paraneoptera</taxon>
        <taxon>Hemiptera</taxon>
        <taxon>Auchenorrhyncha</taxon>
        <taxon>Membracoidea</taxon>
        <taxon>Cicadellidae</taxon>
        <taxon>Cicadellinae</taxon>
        <taxon>Proconiini</taxon>
        <taxon>Cuerna</taxon>
    </lineage>
</organism>
<feature type="region of interest" description="Disordered" evidence="1">
    <location>
        <begin position="272"/>
        <end position="316"/>
    </location>
</feature>
<evidence type="ECO:0000313" key="2">
    <source>
        <dbReference type="EMBL" id="JAS67743.1"/>
    </source>
</evidence>
<sequence length="316" mass="35815">KLTRRSTIQTTLKEVSKKKHLLKKPTGNQITSLTPLTRLARFKKSVEKQREEKKIQKANHRVTFALMETEAEIVLNGSHEPVEEDEKILKPRKAVVQEEKENLVVQNGNGIEPEENIQIGEQEIDEDNNKKNLHQNVTETKKENTPKKQAIKRVVKDVSPSTRELRQRASTPLKHELKRRGTPVKILDVSQKNNHESDKSDNQTNLEPVNGEDLDLRETEEKVNDSAKDSSIITIEDSVKEDSIVSVNESISQTTNISSNIKILDVSLKNNHESDKSDNQTNLEPVNGEDLDLRETEEKVNDSAKDSSIITIEDSV</sequence>
<feature type="compositionally biased region" description="Basic and acidic residues" evidence="1">
    <location>
        <begin position="291"/>
        <end position="305"/>
    </location>
</feature>
<proteinExistence type="predicted"/>
<reference evidence="2" key="1">
    <citation type="submission" date="2015-11" db="EMBL/GenBank/DDBJ databases">
        <title>De novo transcriptome assembly of four potential Pierce s Disease insect vectors from Arizona vineyards.</title>
        <authorList>
            <person name="Tassone E.E."/>
        </authorList>
    </citation>
    <scope>NUCLEOTIDE SEQUENCE</scope>
</reference>
<feature type="region of interest" description="Disordered" evidence="1">
    <location>
        <begin position="155"/>
        <end position="228"/>
    </location>
</feature>
<dbReference type="AlphaFoldDB" id="A0A1B6GZ85"/>
<accession>A0A1B6GZ85</accession>
<gene>
    <name evidence="2" type="ORF">g.28090</name>
</gene>
<feature type="compositionally biased region" description="Basic and acidic residues" evidence="1">
    <location>
        <begin position="214"/>
        <end position="228"/>
    </location>
</feature>
<dbReference type="EMBL" id="GECZ01002026">
    <property type="protein sequence ID" value="JAS67743.1"/>
    <property type="molecule type" value="Transcribed_RNA"/>
</dbReference>
<feature type="non-terminal residue" evidence="2">
    <location>
        <position position="1"/>
    </location>
</feature>
<name>A0A1B6GZ85_9HEMI</name>